<keyword evidence="2" id="KW-1185">Reference proteome</keyword>
<dbReference type="PATRIC" id="fig|449.7.peg.1031"/>
<name>A0A0A8US91_LEGHA</name>
<reference evidence="2" key="1">
    <citation type="submission" date="2014-09" db="EMBL/GenBank/DDBJ databases">
        <authorList>
            <person name="Gomez-Valero L."/>
        </authorList>
    </citation>
    <scope>NUCLEOTIDE SEQUENCE [LARGE SCALE GENOMIC DNA]</scope>
    <source>
        <strain evidence="2">ATCC35250</strain>
    </source>
</reference>
<accession>A0A0A8US91</accession>
<proteinExistence type="predicted"/>
<evidence type="ECO:0000313" key="2">
    <source>
        <dbReference type="Proteomes" id="UP000032803"/>
    </source>
</evidence>
<sequence>MRSKSQMEENKVILNMETLKHVFHALSWNPKEWTTKTAQILSPAYFPKDPINASTAIEKLKNKLSSIGINAREDMMFLVDSSSELGKEKIAVNIKQFNNALNPEKLEKLILFLEKIKKDWDELPTKYKDNRTDCHLGKASEKALECIESDTNQDNKTYVYWSS</sequence>
<gene>
    <name evidence="1" type="ORF">LHA_2582</name>
</gene>
<dbReference type="EMBL" id="LN681225">
    <property type="protein sequence ID" value="CEK11588.1"/>
    <property type="molecule type" value="Genomic_DNA"/>
</dbReference>
<evidence type="ECO:0000313" key="1">
    <source>
        <dbReference type="EMBL" id="CEK11588.1"/>
    </source>
</evidence>
<dbReference type="HOGENOM" id="CLU_1625023_0_0_6"/>
<dbReference type="Proteomes" id="UP000032803">
    <property type="component" value="Chromosome I"/>
</dbReference>
<dbReference type="KEGG" id="lha:LHA_2582"/>
<dbReference type="AlphaFoldDB" id="A0A0A8US91"/>
<dbReference type="STRING" id="449.LHA_2582"/>
<organism evidence="1 2">
    <name type="scientific">Legionella hackeliae</name>
    <dbReference type="NCBI Taxonomy" id="449"/>
    <lineage>
        <taxon>Bacteria</taxon>
        <taxon>Pseudomonadati</taxon>
        <taxon>Pseudomonadota</taxon>
        <taxon>Gammaproteobacteria</taxon>
        <taxon>Legionellales</taxon>
        <taxon>Legionellaceae</taxon>
        <taxon>Legionella</taxon>
    </lineage>
</organism>
<protein>
    <submittedName>
        <fullName evidence="1">Uncharacterized protein</fullName>
    </submittedName>
</protein>